<evidence type="ECO:0000256" key="1">
    <source>
        <dbReference type="SAM" id="SignalP"/>
    </source>
</evidence>
<sequence>MKKLSVIVLATLGLLGSNVASAAEHSQSLTQPNAAPVHYTNPAKDFLSSKLGLSPSDVEMLFKYHEKTVLEEFRNRDNLLFGNIVPLKNSSFMAPNTIGNQPIGTDYHLVNWDSQSIAAFKDTLGRVVFLMNTPEFRKDFNRNIYTVEPQSSVNTQIPTNYTQFKNYINTAAASYGNHIKAYVSDSNTKSAWGANGLLIQFEQSGINPAQVAHELMHSVGYAHDGVYNGLNDNIPYLVQTIISMNEDASNICPNKASKCDAHNVNWGEFYNSDDNNTYRPATAVPAWQSIALLGKYFNHVS</sequence>
<proteinExistence type="predicted"/>
<evidence type="ECO:0000313" key="3">
    <source>
        <dbReference type="Proteomes" id="UP000078503"/>
    </source>
</evidence>
<dbReference type="RefSeq" id="WP_068326648.1">
    <property type="nucleotide sequence ID" value="NZ_LVHF01000012.1"/>
</dbReference>
<name>A0A178KK32_9GAMM</name>
<evidence type="ECO:0008006" key="4">
    <source>
        <dbReference type="Google" id="ProtNLM"/>
    </source>
</evidence>
<protein>
    <recommendedName>
        <fullName evidence="4">Peptidase M12A domain-containing protein</fullName>
    </recommendedName>
</protein>
<gene>
    <name evidence="2" type="ORF">A3K86_01530</name>
</gene>
<keyword evidence="1" id="KW-0732">Signal</keyword>
<feature type="signal peptide" evidence="1">
    <location>
        <begin position="1"/>
        <end position="22"/>
    </location>
</feature>
<organism evidence="2 3">
    <name type="scientific">Photobacterium jeanii</name>
    <dbReference type="NCBI Taxonomy" id="858640"/>
    <lineage>
        <taxon>Bacteria</taxon>
        <taxon>Pseudomonadati</taxon>
        <taxon>Pseudomonadota</taxon>
        <taxon>Gammaproteobacteria</taxon>
        <taxon>Vibrionales</taxon>
        <taxon>Vibrionaceae</taxon>
        <taxon>Photobacterium</taxon>
    </lineage>
</organism>
<keyword evidence="3" id="KW-1185">Reference proteome</keyword>
<evidence type="ECO:0000313" key="2">
    <source>
        <dbReference type="EMBL" id="OAN17630.1"/>
    </source>
</evidence>
<comment type="caution">
    <text evidence="2">The sequence shown here is derived from an EMBL/GenBank/DDBJ whole genome shotgun (WGS) entry which is preliminary data.</text>
</comment>
<dbReference type="OrthoDB" id="5873802at2"/>
<reference evidence="2 3" key="1">
    <citation type="submission" date="2016-03" db="EMBL/GenBank/DDBJ databases">
        <title>Photobacterium proteolyticum sp. nov. a protease producing bacterium isolated from ocean sediments of Laizhou Bay.</title>
        <authorList>
            <person name="Li Y."/>
        </authorList>
    </citation>
    <scope>NUCLEOTIDE SEQUENCE [LARGE SCALE GENOMIC DNA]</scope>
    <source>
        <strain evidence="2 3">R-40508</strain>
    </source>
</reference>
<dbReference type="SUPFAM" id="SSF55486">
    <property type="entry name" value="Metalloproteases ('zincins'), catalytic domain"/>
    <property type="match status" value="1"/>
</dbReference>
<dbReference type="Proteomes" id="UP000078503">
    <property type="component" value="Unassembled WGS sequence"/>
</dbReference>
<dbReference type="AlphaFoldDB" id="A0A178KK32"/>
<feature type="chain" id="PRO_5008090427" description="Peptidase M12A domain-containing protein" evidence="1">
    <location>
        <begin position="23"/>
        <end position="301"/>
    </location>
</feature>
<dbReference type="EMBL" id="LVHF01000012">
    <property type="protein sequence ID" value="OAN17630.1"/>
    <property type="molecule type" value="Genomic_DNA"/>
</dbReference>
<accession>A0A178KK32</accession>